<protein>
    <submittedName>
        <fullName evidence="1">Uncharacterized protein</fullName>
    </submittedName>
</protein>
<evidence type="ECO:0000313" key="1">
    <source>
        <dbReference type="EMBL" id="CAI8615958.1"/>
    </source>
</evidence>
<sequence>MNACLVHNNWKGMTKEVDNGVEAGTKGDKGNTKISVDREAYYGKKKSSVAPENGKRKKCEGQYGVEAGPSGGKGKVLANGPGCAAEVKGSSHHEYITISSDSERTFTPINKEEFE</sequence>
<name>A0AAV1B347_VICFA</name>
<dbReference type="Proteomes" id="UP001157006">
    <property type="component" value="Chromosome 6"/>
</dbReference>
<dbReference type="AlphaFoldDB" id="A0AAV1B347"/>
<evidence type="ECO:0000313" key="2">
    <source>
        <dbReference type="Proteomes" id="UP001157006"/>
    </source>
</evidence>
<organism evidence="1 2">
    <name type="scientific">Vicia faba</name>
    <name type="common">Broad bean</name>
    <name type="synonym">Faba vulgaris</name>
    <dbReference type="NCBI Taxonomy" id="3906"/>
    <lineage>
        <taxon>Eukaryota</taxon>
        <taxon>Viridiplantae</taxon>
        <taxon>Streptophyta</taxon>
        <taxon>Embryophyta</taxon>
        <taxon>Tracheophyta</taxon>
        <taxon>Spermatophyta</taxon>
        <taxon>Magnoliopsida</taxon>
        <taxon>eudicotyledons</taxon>
        <taxon>Gunneridae</taxon>
        <taxon>Pentapetalae</taxon>
        <taxon>rosids</taxon>
        <taxon>fabids</taxon>
        <taxon>Fabales</taxon>
        <taxon>Fabaceae</taxon>
        <taxon>Papilionoideae</taxon>
        <taxon>50 kb inversion clade</taxon>
        <taxon>NPAAA clade</taxon>
        <taxon>Hologalegina</taxon>
        <taxon>IRL clade</taxon>
        <taxon>Fabeae</taxon>
        <taxon>Vicia</taxon>
    </lineage>
</organism>
<keyword evidence="2" id="KW-1185">Reference proteome</keyword>
<reference evidence="1 2" key="1">
    <citation type="submission" date="2023-01" db="EMBL/GenBank/DDBJ databases">
        <authorList>
            <person name="Kreplak J."/>
        </authorList>
    </citation>
    <scope>NUCLEOTIDE SEQUENCE [LARGE SCALE GENOMIC DNA]</scope>
</reference>
<gene>
    <name evidence="1" type="ORF">VFH_VI006000</name>
</gene>
<proteinExistence type="predicted"/>
<dbReference type="EMBL" id="OX451741">
    <property type="protein sequence ID" value="CAI8615958.1"/>
    <property type="molecule type" value="Genomic_DNA"/>
</dbReference>
<accession>A0AAV1B347</accession>